<protein>
    <recommendedName>
        <fullName evidence="4">GPI mannosyltransferase 2</fullName>
    </recommendedName>
</protein>
<evidence type="ECO:0008006" key="4">
    <source>
        <dbReference type="Google" id="ProtNLM"/>
    </source>
</evidence>
<dbReference type="AlphaFoldDB" id="A0A7R9ZUG9"/>
<evidence type="ECO:0000256" key="1">
    <source>
        <dbReference type="SAM" id="Phobius"/>
    </source>
</evidence>
<keyword evidence="1" id="KW-1133">Transmembrane helix</keyword>
<feature type="chain" id="PRO_5031360613" description="GPI mannosyltransferase 2" evidence="2">
    <location>
        <begin position="39"/>
        <end position="220"/>
    </location>
</feature>
<feature type="signal peptide" evidence="2">
    <location>
        <begin position="1"/>
        <end position="38"/>
    </location>
</feature>
<feature type="transmembrane region" description="Helical" evidence="1">
    <location>
        <begin position="179"/>
        <end position="198"/>
    </location>
</feature>
<dbReference type="EMBL" id="HBEG01000183">
    <property type="protein sequence ID" value="CAD8344370.1"/>
    <property type="molecule type" value="Transcribed_RNA"/>
</dbReference>
<feature type="transmembrane region" description="Helical" evidence="1">
    <location>
        <begin position="155"/>
        <end position="173"/>
    </location>
</feature>
<evidence type="ECO:0000313" key="3">
    <source>
        <dbReference type="EMBL" id="CAD8344370.1"/>
    </source>
</evidence>
<organism evidence="3">
    <name type="scientific">Pyrodinium bahamense</name>
    <dbReference type="NCBI Taxonomy" id="73915"/>
    <lineage>
        <taxon>Eukaryota</taxon>
        <taxon>Sar</taxon>
        <taxon>Alveolata</taxon>
        <taxon>Dinophyceae</taxon>
        <taxon>Gonyaulacales</taxon>
        <taxon>Pyrocystaceae</taxon>
        <taxon>Pyrodinium</taxon>
    </lineage>
</organism>
<gene>
    <name evidence="3" type="ORF">PBAH0796_LOCUS108</name>
</gene>
<sequence length="220" mass="24178">MAAVRTVRLRRRMLLYLPSTLLATYFLTLLICIQQSIAANGGTPCHKFIPCDVSVYGGLPKYGPEFLTFRLGFTLMGMQLAPLGWARLTSLPPSSGCALCTQASAYVLAIFCLMLMAYIPFWQSPLHFLFAVLTFLFLAIAQCADATQAAAGFRCSRCVILVCTMSCFTGWAVSSRFLGYHLSVLEYIATFLPFGYFLTWSVEVANSTVLPEGGSLLLIE</sequence>
<keyword evidence="1" id="KW-0472">Membrane</keyword>
<feature type="transmembrane region" description="Helical" evidence="1">
    <location>
        <begin position="62"/>
        <end position="85"/>
    </location>
</feature>
<reference evidence="3" key="1">
    <citation type="submission" date="2021-01" db="EMBL/GenBank/DDBJ databases">
        <authorList>
            <person name="Corre E."/>
            <person name="Pelletier E."/>
            <person name="Niang G."/>
            <person name="Scheremetjew M."/>
            <person name="Finn R."/>
            <person name="Kale V."/>
            <person name="Holt S."/>
            <person name="Cochrane G."/>
            <person name="Meng A."/>
            <person name="Brown T."/>
            <person name="Cohen L."/>
        </authorList>
    </citation>
    <scope>NUCLEOTIDE SEQUENCE</scope>
    <source>
        <strain evidence="3">Pbaha01</strain>
    </source>
</reference>
<accession>A0A7R9ZUG9</accession>
<evidence type="ECO:0000256" key="2">
    <source>
        <dbReference type="SAM" id="SignalP"/>
    </source>
</evidence>
<keyword evidence="1" id="KW-0812">Transmembrane</keyword>
<feature type="transmembrane region" description="Helical" evidence="1">
    <location>
        <begin position="125"/>
        <end position="143"/>
    </location>
</feature>
<proteinExistence type="predicted"/>
<keyword evidence="2" id="KW-0732">Signal</keyword>
<feature type="transmembrane region" description="Helical" evidence="1">
    <location>
        <begin position="97"/>
        <end position="119"/>
    </location>
</feature>
<name>A0A7R9ZUG9_9DINO</name>